<dbReference type="RefSeq" id="WP_203921630.1">
    <property type="nucleotide sequence ID" value="NZ_BONZ01000062.1"/>
</dbReference>
<dbReference type="Gene3D" id="3.50.50.60">
    <property type="entry name" value="FAD/NAD(P)-binding domain"/>
    <property type="match status" value="1"/>
</dbReference>
<keyword evidence="2" id="KW-0503">Monooxygenase</keyword>
<gene>
    <name evidence="2" type="ORF">Raf01_62660</name>
</gene>
<organism evidence="2 3">
    <name type="scientific">Rugosimonospora africana</name>
    <dbReference type="NCBI Taxonomy" id="556532"/>
    <lineage>
        <taxon>Bacteria</taxon>
        <taxon>Bacillati</taxon>
        <taxon>Actinomycetota</taxon>
        <taxon>Actinomycetes</taxon>
        <taxon>Micromonosporales</taxon>
        <taxon>Micromonosporaceae</taxon>
        <taxon>Rugosimonospora</taxon>
    </lineage>
</organism>
<dbReference type="PANTHER" id="PTHR46865">
    <property type="entry name" value="OXIDOREDUCTASE-RELATED"/>
    <property type="match status" value="1"/>
</dbReference>
<name>A0A8J3QVY3_9ACTN</name>
<dbReference type="AlphaFoldDB" id="A0A8J3QVY3"/>
<feature type="domain" description="FAD-binding" evidence="1">
    <location>
        <begin position="5"/>
        <end position="321"/>
    </location>
</feature>
<keyword evidence="3" id="KW-1185">Reference proteome</keyword>
<dbReference type="GO" id="GO:0071949">
    <property type="term" value="F:FAD binding"/>
    <property type="evidence" value="ECO:0007669"/>
    <property type="project" value="InterPro"/>
</dbReference>
<dbReference type="Pfam" id="PF01494">
    <property type="entry name" value="FAD_binding_3"/>
    <property type="match status" value="1"/>
</dbReference>
<keyword evidence="2" id="KW-0560">Oxidoreductase</keyword>
<protein>
    <submittedName>
        <fullName evidence="2">Monooxygenase</fullName>
    </submittedName>
</protein>
<evidence type="ECO:0000259" key="1">
    <source>
        <dbReference type="Pfam" id="PF01494"/>
    </source>
</evidence>
<dbReference type="SUPFAM" id="SSF51905">
    <property type="entry name" value="FAD/NAD(P)-binding domain"/>
    <property type="match status" value="1"/>
</dbReference>
<dbReference type="PANTHER" id="PTHR46865:SF2">
    <property type="entry name" value="MONOOXYGENASE"/>
    <property type="match status" value="1"/>
</dbReference>
<comment type="caution">
    <text evidence="2">The sequence shown here is derived from an EMBL/GenBank/DDBJ whole genome shotgun (WGS) entry which is preliminary data.</text>
</comment>
<reference evidence="2" key="1">
    <citation type="submission" date="2021-01" db="EMBL/GenBank/DDBJ databases">
        <title>Whole genome shotgun sequence of Rugosimonospora africana NBRC 104875.</title>
        <authorList>
            <person name="Komaki H."/>
            <person name="Tamura T."/>
        </authorList>
    </citation>
    <scope>NUCLEOTIDE SEQUENCE</scope>
    <source>
        <strain evidence="2">NBRC 104875</strain>
    </source>
</reference>
<evidence type="ECO:0000313" key="3">
    <source>
        <dbReference type="Proteomes" id="UP000642748"/>
    </source>
</evidence>
<accession>A0A8J3QVY3</accession>
<dbReference type="InterPro" id="IPR036188">
    <property type="entry name" value="FAD/NAD-bd_sf"/>
</dbReference>
<evidence type="ECO:0000313" key="2">
    <source>
        <dbReference type="EMBL" id="GIH18094.1"/>
    </source>
</evidence>
<dbReference type="InterPro" id="IPR051704">
    <property type="entry name" value="FAD_aromatic-hydroxylase"/>
</dbReference>
<dbReference type="PRINTS" id="PR00420">
    <property type="entry name" value="RNGMNOXGNASE"/>
</dbReference>
<sequence>MTTKTVLISGASIAGPVLAFWLRRYGFAPTIVELGDGLRPGGQAVDLRGAGRQVADRMGVMPRIRELRVDERGVANVDANGRWVMSMPADMFDGDGMVAEIEIMRGDLTQVLYDATKDDVEYLFNDRITELAEERDGVTVRFASGAVRAFDLVVGADGVHSGVRRLAFGPEENYVRPLGAYTAYFTVPDPGDLENWLLMFNAPGGRVAAIRPERGGTAKALLSFTSEPLGYDRNDVDQQRQILADAFAGVGWRVPAMLDAMWGASDFYFDTICQVHLEKWSRGRVALVGDAGYCGSPLTGMGTSMALVGAYVLAGELAVARGDHEAAFARYQEVMRDYVRQCQTLPPGGVSSYAPQTQLMISVRDLSMRVMTRRPLRRILAKRVFEHADAITLPDYGGARGDTA</sequence>
<dbReference type="InterPro" id="IPR002938">
    <property type="entry name" value="FAD-bd"/>
</dbReference>
<dbReference type="Gene3D" id="3.30.9.10">
    <property type="entry name" value="D-Amino Acid Oxidase, subunit A, domain 2"/>
    <property type="match status" value="1"/>
</dbReference>
<proteinExistence type="predicted"/>
<dbReference type="Proteomes" id="UP000642748">
    <property type="component" value="Unassembled WGS sequence"/>
</dbReference>
<dbReference type="EMBL" id="BONZ01000062">
    <property type="protein sequence ID" value="GIH18094.1"/>
    <property type="molecule type" value="Genomic_DNA"/>
</dbReference>
<dbReference type="GO" id="GO:0004497">
    <property type="term" value="F:monooxygenase activity"/>
    <property type="evidence" value="ECO:0007669"/>
    <property type="project" value="UniProtKB-KW"/>
</dbReference>